<name>A0A2H6ND10_9SAUR</name>
<dbReference type="AlphaFoldDB" id="A0A2H6ND10"/>
<accession>A0A2H6ND10</accession>
<proteinExistence type="predicted"/>
<sequence length="108" mass="12285">MQFPIVNRLSFFNQVTLDLLDLLYEDLLVILKDNKDTLLGKSESCGLGQVTHKPSNKKVCSPHKETRASVKYVLPHTGDLTRDLLGSCTFLLSSNIKCFFFHCYKCML</sequence>
<dbReference type="EMBL" id="IACI01078870">
    <property type="protein sequence ID" value="LAA27714.1"/>
    <property type="molecule type" value="Transcribed_RNA"/>
</dbReference>
<reference evidence="1" key="2">
    <citation type="submission" date="2017-12" db="EMBL/GenBank/DDBJ databases">
        <title>Coralsnake Venomics: Analyses of Venom Gland Transcriptomes and Proteomes of Six Brazilian Taxa.</title>
        <authorList>
            <person name="Aird S.D."/>
            <person name="Jorge da Silva N."/>
            <person name="Qiu L."/>
            <person name="Villar-Briones A."/>
            <person name="Aparecida-Saddi V."/>
            <person name="Campos-Telles M.P."/>
            <person name="Grau M."/>
            <person name="Mikheyev A.S."/>
        </authorList>
    </citation>
    <scope>NUCLEOTIDE SEQUENCE</scope>
    <source>
        <tissue evidence="1">Venom_gland</tissue>
    </source>
</reference>
<evidence type="ECO:0000313" key="1">
    <source>
        <dbReference type="EMBL" id="LAA27714.1"/>
    </source>
</evidence>
<protein>
    <submittedName>
        <fullName evidence="1">Uncharacterized protein</fullName>
    </submittedName>
</protein>
<reference evidence="1" key="1">
    <citation type="submission" date="2017-07" db="EMBL/GenBank/DDBJ databases">
        <authorList>
            <person name="Mikheyev A."/>
            <person name="Grau M."/>
        </authorList>
    </citation>
    <scope>NUCLEOTIDE SEQUENCE</scope>
    <source>
        <tissue evidence="1">Venom_gland</tissue>
    </source>
</reference>
<organism evidence="1">
    <name type="scientific">Micrurus carvalhoi</name>
    <dbReference type="NCBI Taxonomy" id="3147026"/>
    <lineage>
        <taxon>Eukaryota</taxon>
        <taxon>Metazoa</taxon>
        <taxon>Chordata</taxon>
        <taxon>Craniata</taxon>
        <taxon>Vertebrata</taxon>
        <taxon>Euteleostomi</taxon>
        <taxon>Lepidosauria</taxon>
        <taxon>Squamata</taxon>
        <taxon>Bifurcata</taxon>
        <taxon>Unidentata</taxon>
        <taxon>Episquamata</taxon>
        <taxon>Toxicofera</taxon>
        <taxon>Serpentes</taxon>
        <taxon>Colubroidea</taxon>
        <taxon>Elapidae</taxon>
        <taxon>Elapinae</taxon>
        <taxon>Micrurus</taxon>
    </lineage>
</organism>